<proteinExistence type="predicted"/>
<organism evidence="1 2">
    <name type="scientific">Trametes sanguinea</name>
    <dbReference type="NCBI Taxonomy" id="158606"/>
    <lineage>
        <taxon>Eukaryota</taxon>
        <taxon>Fungi</taxon>
        <taxon>Dikarya</taxon>
        <taxon>Basidiomycota</taxon>
        <taxon>Agaricomycotina</taxon>
        <taxon>Agaricomycetes</taxon>
        <taxon>Polyporales</taxon>
        <taxon>Polyporaceae</taxon>
        <taxon>Trametes</taxon>
    </lineage>
</organism>
<dbReference type="EMBL" id="JANSHE010007803">
    <property type="protein sequence ID" value="KAJ2956215.1"/>
    <property type="molecule type" value="Genomic_DNA"/>
</dbReference>
<sequence length="190" mass="21522">MFRSLTRAGSLGVTEAWKADKDPRKINLGVGAYRDENGKPYVLNAVKKAEELLVQQNPDKEYLPITGLPEFTQAAAKLAYGEDSTPLKESSTIYLPTPSWGNHTPVFRDSGLEVKNYRYFDKKTVGLDFEGLKEDLKVSQIAYILRHAAHRRLRHQEHAREVHRTPPRLCPQPDGCRPHPRAVEGDLGHR</sequence>
<dbReference type="Proteomes" id="UP001144978">
    <property type="component" value="Unassembled WGS sequence"/>
</dbReference>
<protein>
    <submittedName>
        <fullName evidence="1">Uncharacterized protein</fullName>
    </submittedName>
</protein>
<accession>A0ACC1MAV0</accession>
<reference evidence="1" key="1">
    <citation type="submission" date="2022-08" db="EMBL/GenBank/DDBJ databases">
        <title>Genome Sequence of Pycnoporus sanguineus.</title>
        <authorList>
            <person name="Buettner E."/>
        </authorList>
    </citation>
    <scope>NUCLEOTIDE SEQUENCE</scope>
    <source>
        <strain evidence="1">CG-C14</strain>
    </source>
</reference>
<comment type="caution">
    <text evidence="1">The sequence shown here is derived from an EMBL/GenBank/DDBJ whole genome shotgun (WGS) entry which is preliminary data.</text>
</comment>
<gene>
    <name evidence="1" type="ORF">NUW54_g14682</name>
</gene>
<keyword evidence="2" id="KW-1185">Reference proteome</keyword>
<name>A0ACC1MAV0_9APHY</name>
<evidence type="ECO:0000313" key="2">
    <source>
        <dbReference type="Proteomes" id="UP001144978"/>
    </source>
</evidence>
<evidence type="ECO:0000313" key="1">
    <source>
        <dbReference type="EMBL" id="KAJ2956215.1"/>
    </source>
</evidence>